<name>A0ABQ5AEF7_9ASTR</name>
<reference evidence="4" key="2">
    <citation type="submission" date="2022-01" db="EMBL/GenBank/DDBJ databases">
        <authorList>
            <person name="Yamashiro T."/>
            <person name="Shiraishi A."/>
            <person name="Satake H."/>
            <person name="Nakayama K."/>
        </authorList>
    </citation>
    <scope>NUCLEOTIDE SEQUENCE</scope>
</reference>
<accession>A0ABQ5AEF7</accession>
<proteinExistence type="predicted"/>
<keyword evidence="4" id="KW-0695">RNA-directed DNA polymerase</keyword>
<evidence type="ECO:0000313" key="4">
    <source>
        <dbReference type="EMBL" id="GJT00107.1"/>
    </source>
</evidence>
<organism evidence="4 5">
    <name type="scientific">Tanacetum coccineum</name>
    <dbReference type="NCBI Taxonomy" id="301880"/>
    <lineage>
        <taxon>Eukaryota</taxon>
        <taxon>Viridiplantae</taxon>
        <taxon>Streptophyta</taxon>
        <taxon>Embryophyta</taxon>
        <taxon>Tracheophyta</taxon>
        <taxon>Spermatophyta</taxon>
        <taxon>Magnoliopsida</taxon>
        <taxon>eudicotyledons</taxon>
        <taxon>Gunneridae</taxon>
        <taxon>Pentapetalae</taxon>
        <taxon>asterids</taxon>
        <taxon>campanulids</taxon>
        <taxon>Asterales</taxon>
        <taxon>Asteraceae</taxon>
        <taxon>Asteroideae</taxon>
        <taxon>Anthemideae</taxon>
        <taxon>Anthemidinae</taxon>
        <taxon>Tanacetum</taxon>
    </lineage>
</organism>
<keyword evidence="4" id="KW-0808">Transferase</keyword>
<feature type="region of interest" description="Disordered" evidence="1">
    <location>
        <begin position="432"/>
        <end position="464"/>
    </location>
</feature>
<dbReference type="PANTHER" id="PTHR33116">
    <property type="entry name" value="REVERSE TRANSCRIPTASE ZINC-BINDING DOMAIN-CONTAINING PROTEIN-RELATED-RELATED"/>
    <property type="match status" value="1"/>
</dbReference>
<dbReference type="Pfam" id="PF13966">
    <property type="entry name" value="zf-RVT"/>
    <property type="match status" value="1"/>
</dbReference>
<sequence length="564" mass="63652">MWLVTKQKLQKQDRLRQWDVGPDTDLNLLRCLLCDMVPDSHSHLFFECPFSKQVWFQVRVMSSMDAIPPRLVDVITFLIPLFKGRSVVSIISQILLAATTYYIWSKRNSRLFKKKASTVSQIVQVITSSVRLKLVTFKFKKMSTRSRPLLDQWKIPSSCMILKGSTMFFKEAGLPRSLAPFVLLLDGEISGVVTRLHAVSVSRFGLIPSAVIVISFDPLSPNNNIVPYLITTTFKIIRTSPDSPVTDDHPVFSESNESEPAEPHVHDNLADQIHSHTLDIVPKRVTKALKEEGWFIAMQEEHNQLERNKLLTLVLAHYGKTIFGTKWIFRNKMDKNGVLIRNKARLVAQEYRQEEGIDYDEIFAPVTRLEAINNSRLNYSEKYDALLPKEIMKAALATLRLADEKSPQLTPVELINKSLLRFKRSKSKKIAAETQHAEESWATTDIPKSLDASKPAEEVASQPETAVIEKSAPGSDTFRFLTPDVDPENSRLCKDLQHPAHESQTLRVPELHLASEELENLKANEHVEEDPMATDSGIISLGKVNLDLSQADAAGCTIKVLQPS</sequence>
<gene>
    <name evidence="4" type="ORF">Tco_0821276</name>
</gene>
<feature type="domain" description="Reverse transcriptase zinc-binding" evidence="3">
    <location>
        <begin position="1"/>
        <end position="55"/>
    </location>
</feature>
<evidence type="ECO:0000259" key="3">
    <source>
        <dbReference type="Pfam" id="PF13966"/>
    </source>
</evidence>
<dbReference type="InterPro" id="IPR026960">
    <property type="entry name" value="RVT-Znf"/>
</dbReference>
<dbReference type="InterPro" id="IPR013103">
    <property type="entry name" value="RVT_2"/>
</dbReference>
<dbReference type="PANTHER" id="PTHR33116:SF76">
    <property type="entry name" value="DUF4283 DOMAIN-CONTAINING PROTEIN"/>
    <property type="match status" value="1"/>
</dbReference>
<dbReference type="Pfam" id="PF07727">
    <property type="entry name" value="RVT_2"/>
    <property type="match status" value="1"/>
</dbReference>
<evidence type="ECO:0000259" key="2">
    <source>
        <dbReference type="Pfam" id="PF07727"/>
    </source>
</evidence>
<keyword evidence="4" id="KW-0548">Nucleotidyltransferase</keyword>
<dbReference type="Proteomes" id="UP001151760">
    <property type="component" value="Unassembled WGS sequence"/>
</dbReference>
<feature type="region of interest" description="Disordered" evidence="1">
    <location>
        <begin position="241"/>
        <end position="263"/>
    </location>
</feature>
<evidence type="ECO:0000256" key="1">
    <source>
        <dbReference type="SAM" id="MobiDB-lite"/>
    </source>
</evidence>
<dbReference type="GO" id="GO:0003964">
    <property type="term" value="F:RNA-directed DNA polymerase activity"/>
    <property type="evidence" value="ECO:0007669"/>
    <property type="project" value="UniProtKB-KW"/>
</dbReference>
<comment type="caution">
    <text evidence="4">The sequence shown here is derived from an EMBL/GenBank/DDBJ whole genome shotgun (WGS) entry which is preliminary data.</text>
</comment>
<protein>
    <submittedName>
        <fullName evidence="4">Reverse transcriptase domain, reverse transcriptase zinc-binding domain protein</fullName>
    </submittedName>
</protein>
<reference evidence="4" key="1">
    <citation type="journal article" date="2022" name="Int. J. Mol. Sci.">
        <title>Draft Genome of Tanacetum Coccineum: Genomic Comparison of Closely Related Tanacetum-Family Plants.</title>
        <authorList>
            <person name="Yamashiro T."/>
            <person name="Shiraishi A."/>
            <person name="Nakayama K."/>
            <person name="Satake H."/>
        </authorList>
    </citation>
    <scope>NUCLEOTIDE SEQUENCE</scope>
</reference>
<feature type="domain" description="Reverse transcriptase Ty1/copia-type" evidence="2">
    <location>
        <begin position="311"/>
        <end position="373"/>
    </location>
</feature>
<keyword evidence="5" id="KW-1185">Reference proteome</keyword>
<evidence type="ECO:0000313" key="5">
    <source>
        <dbReference type="Proteomes" id="UP001151760"/>
    </source>
</evidence>
<dbReference type="EMBL" id="BQNB010012169">
    <property type="protein sequence ID" value="GJT00107.1"/>
    <property type="molecule type" value="Genomic_DNA"/>
</dbReference>